<name>A0A2T4AGH6_TRIHA</name>
<evidence type="ECO:0000313" key="2">
    <source>
        <dbReference type="EMBL" id="PTB56018.1"/>
    </source>
</evidence>
<protein>
    <submittedName>
        <fullName evidence="2">Uncharacterized protein</fullName>
    </submittedName>
</protein>
<gene>
    <name evidence="2" type="ORF">M431DRAFT_415618</name>
</gene>
<dbReference type="AlphaFoldDB" id="A0A2T4AGH6"/>
<keyword evidence="3" id="KW-1185">Reference proteome</keyword>
<dbReference type="RefSeq" id="XP_024775695.1">
    <property type="nucleotide sequence ID" value="XM_024914974.1"/>
</dbReference>
<accession>A0A2T4AGH6</accession>
<proteinExistence type="predicted"/>
<dbReference type="Proteomes" id="UP000241690">
    <property type="component" value="Unassembled WGS sequence"/>
</dbReference>
<dbReference type="EMBL" id="KZ679679">
    <property type="protein sequence ID" value="PTB56018.1"/>
    <property type="molecule type" value="Genomic_DNA"/>
</dbReference>
<organism evidence="2 3">
    <name type="scientific">Trichoderma harzianum CBS 226.95</name>
    <dbReference type="NCBI Taxonomy" id="983964"/>
    <lineage>
        <taxon>Eukaryota</taxon>
        <taxon>Fungi</taxon>
        <taxon>Dikarya</taxon>
        <taxon>Ascomycota</taxon>
        <taxon>Pezizomycotina</taxon>
        <taxon>Sordariomycetes</taxon>
        <taxon>Hypocreomycetidae</taxon>
        <taxon>Hypocreales</taxon>
        <taxon>Hypocreaceae</taxon>
        <taxon>Trichoderma</taxon>
    </lineage>
</organism>
<feature type="region of interest" description="Disordered" evidence="1">
    <location>
        <begin position="123"/>
        <end position="180"/>
    </location>
</feature>
<feature type="compositionally biased region" description="Basic and acidic residues" evidence="1">
    <location>
        <begin position="170"/>
        <end position="180"/>
    </location>
</feature>
<evidence type="ECO:0000313" key="3">
    <source>
        <dbReference type="Proteomes" id="UP000241690"/>
    </source>
</evidence>
<sequence length="180" mass="20384">MYDIGDESPREVWNCGRHDRNSARGYFIVRIRIRINQTLGYRYQRPSITPTGIKAAWGSKRRAPDRVSIEMPWLGGTSPAEACRSNRSRHFVVRSLPPKSQSSCSNGVFHVASERTCSYVQRQQAATGHNQGHDDGRMPSAGETRMGFDTCQPERRFRENGSPNGSPKTEQMRRQTGREA</sequence>
<reference evidence="2 3" key="1">
    <citation type="submission" date="2016-07" db="EMBL/GenBank/DDBJ databases">
        <title>Multiple horizontal gene transfer events from other fungi enriched the ability of initially mycotrophic Trichoderma (Ascomycota) to feed on dead plant biomass.</title>
        <authorList>
            <consortium name="DOE Joint Genome Institute"/>
            <person name="Aerts A."/>
            <person name="Atanasova L."/>
            <person name="Chenthamara K."/>
            <person name="Zhang J."/>
            <person name="Grujic M."/>
            <person name="Henrissat B."/>
            <person name="Kuo A."/>
            <person name="Salamov A."/>
            <person name="Lipzen A."/>
            <person name="Labutti K."/>
            <person name="Barry K."/>
            <person name="Miao Y."/>
            <person name="Rahimi M.J."/>
            <person name="Shen Q."/>
            <person name="Grigoriev I.V."/>
            <person name="Kubicek C.P."/>
            <person name="Druzhinina I.S."/>
        </authorList>
    </citation>
    <scope>NUCLEOTIDE SEQUENCE [LARGE SCALE GENOMIC DNA]</scope>
    <source>
        <strain evidence="2 3">CBS 226.95</strain>
    </source>
</reference>
<evidence type="ECO:0000256" key="1">
    <source>
        <dbReference type="SAM" id="MobiDB-lite"/>
    </source>
</evidence>
<dbReference type="GeneID" id="36623540"/>